<comment type="subcellular location">
    <subcellularLocation>
        <location evidence="2">Nucleus</location>
    </subcellularLocation>
</comment>
<dbReference type="GO" id="GO:0051028">
    <property type="term" value="P:mRNA transport"/>
    <property type="evidence" value="ECO:0007669"/>
    <property type="project" value="UniProtKB-KW"/>
</dbReference>
<dbReference type="InterPro" id="IPR009060">
    <property type="entry name" value="UBA-like_sf"/>
</dbReference>
<dbReference type="InterPro" id="IPR015940">
    <property type="entry name" value="UBA"/>
</dbReference>
<feature type="compositionally biased region" description="Low complexity" evidence="15">
    <location>
        <begin position="783"/>
        <end position="794"/>
    </location>
</feature>
<feature type="compositionally biased region" description="Low complexity" evidence="15">
    <location>
        <begin position="1463"/>
        <end position="1478"/>
    </location>
</feature>
<feature type="region of interest" description="Disordered" evidence="15">
    <location>
        <begin position="1316"/>
        <end position="1346"/>
    </location>
</feature>
<dbReference type="CDD" id="cd00078">
    <property type="entry name" value="HECTc"/>
    <property type="match status" value="1"/>
</dbReference>
<feature type="compositionally biased region" description="Low complexity" evidence="15">
    <location>
        <begin position="2882"/>
        <end position="2909"/>
    </location>
</feature>
<dbReference type="InterPro" id="IPR018123">
    <property type="entry name" value="WWE-dom_subgr"/>
</dbReference>
<feature type="compositionally biased region" description="Low complexity" evidence="15">
    <location>
        <begin position="2987"/>
        <end position="2998"/>
    </location>
</feature>
<dbReference type="PROSITE" id="PS50030">
    <property type="entry name" value="UBA"/>
    <property type="match status" value="1"/>
</dbReference>
<dbReference type="InterPro" id="IPR037197">
    <property type="entry name" value="WWE_dom_sf"/>
</dbReference>
<feature type="compositionally biased region" description="Basic and acidic residues" evidence="15">
    <location>
        <begin position="2831"/>
        <end position="2872"/>
    </location>
</feature>
<dbReference type="SMART" id="SM00119">
    <property type="entry name" value="HECTc"/>
    <property type="match status" value="1"/>
</dbReference>
<evidence type="ECO:0000256" key="11">
    <source>
        <dbReference type="ARBA" id="ARBA00023204"/>
    </source>
</evidence>
<evidence type="ECO:0000256" key="9">
    <source>
        <dbReference type="ARBA" id="ARBA00022786"/>
    </source>
</evidence>
<comment type="catalytic activity">
    <reaction evidence="1">
        <text>S-ubiquitinyl-[E2 ubiquitin-conjugating enzyme]-L-cysteine + [acceptor protein]-L-lysine = [E2 ubiquitin-conjugating enzyme]-L-cysteine + N(6)-ubiquitinyl-[acceptor protein]-L-lysine.</text>
        <dbReference type="EC" id="2.3.2.26"/>
    </reaction>
</comment>
<feature type="compositionally biased region" description="Basic and acidic residues" evidence="15">
    <location>
        <begin position="2194"/>
        <end position="2203"/>
    </location>
</feature>
<dbReference type="InterPro" id="IPR010314">
    <property type="entry name" value="E3_Ub_ligase_DUF913"/>
</dbReference>
<feature type="domain" description="UBA" evidence="16">
    <location>
        <begin position="1392"/>
        <end position="1431"/>
    </location>
</feature>
<protein>
    <recommendedName>
        <fullName evidence="4">HECT-type E3 ubiquitin transferase</fullName>
        <ecNumber evidence="4">2.3.2.26</ecNumber>
    </recommendedName>
</protein>
<accession>A0A6F9DFJ6</accession>
<keyword evidence="10" id="KW-0509">mRNA transport</keyword>
<keyword evidence="8" id="KW-0227">DNA damage</keyword>
<feature type="compositionally biased region" description="Basic and acidic residues" evidence="15">
    <location>
        <begin position="2458"/>
        <end position="2474"/>
    </location>
</feature>
<dbReference type="InterPro" id="IPR025527">
    <property type="entry name" value="HUWE1/Rev1_UBM"/>
</dbReference>
<feature type="compositionally biased region" description="Polar residues" evidence="15">
    <location>
        <begin position="2173"/>
        <end position="2193"/>
    </location>
</feature>
<feature type="region of interest" description="Disordered" evidence="15">
    <location>
        <begin position="3507"/>
        <end position="3527"/>
    </location>
</feature>
<dbReference type="Pfam" id="PF02825">
    <property type="entry name" value="WWE"/>
    <property type="match status" value="1"/>
</dbReference>
<feature type="region of interest" description="Disordered" evidence="15">
    <location>
        <begin position="3012"/>
        <end position="3031"/>
    </location>
</feature>
<dbReference type="GO" id="GO:0008270">
    <property type="term" value="F:zinc ion binding"/>
    <property type="evidence" value="ECO:0007669"/>
    <property type="project" value="InterPro"/>
</dbReference>
<feature type="compositionally biased region" description="Polar residues" evidence="15">
    <location>
        <begin position="3021"/>
        <end position="3031"/>
    </location>
</feature>
<dbReference type="Pfam" id="PF14377">
    <property type="entry name" value="UBM"/>
    <property type="match status" value="3"/>
</dbReference>
<dbReference type="GO" id="GO:0007030">
    <property type="term" value="P:Golgi organization"/>
    <property type="evidence" value="ECO:0007669"/>
    <property type="project" value="TreeGrafter"/>
</dbReference>
<dbReference type="GO" id="GO:0006511">
    <property type="term" value="P:ubiquitin-dependent protein catabolic process"/>
    <property type="evidence" value="ECO:0007669"/>
    <property type="project" value="TreeGrafter"/>
</dbReference>
<feature type="compositionally biased region" description="Polar residues" evidence="15">
    <location>
        <begin position="2962"/>
        <end position="2979"/>
    </location>
</feature>
<evidence type="ECO:0000259" key="17">
    <source>
        <dbReference type="PROSITE" id="PS50237"/>
    </source>
</evidence>
<dbReference type="InterPro" id="IPR035983">
    <property type="entry name" value="Hect_E3_ubiquitin_ligase"/>
</dbReference>
<feature type="region of interest" description="Disordered" evidence="15">
    <location>
        <begin position="1371"/>
        <end position="1394"/>
    </location>
</feature>
<dbReference type="Pfam" id="PF06012">
    <property type="entry name" value="DUF908"/>
    <property type="match status" value="1"/>
</dbReference>
<dbReference type="GO" id="GO:0005634">
    <property type="term" value="C:nucleus"/>
    <property type="evidence" value="ECO:0007669"/>
    <property type="project" value="UniProtKB-SubCell"/>
</dbReference>
<feature type="compositionally biased region" description="Low complexity" evidence="15">
    <location>
        <begin position="1809"/>
        <end position="1819"/>
    </location>
</feature>
<evidence type="ECO:0000256" key="13">
    <source>
        <dbReference type="ARBA" id="ARBA00034494"/>
    </source>
</evidence>
<feature type="region of interest" description="Disordered" evidence="15">
    <location>
        <begin position="2352"/>
        <end position="2393"/>
    </location>
</feature>
<evidence type="ECO:0000256" key="3">
    <source>
        <dbReference type="ARBA" id="ARBA00004906"/>
    </source>
</evidence>
<dbReference type="InterPro" id="IPR004170">
    <property type="entry name" value="WWE_dom"/>
</dbReference>
<dbReference type="GO" id="GO:0000139">
    <property type="term" value="C:Golgi membrane"/>
    <property type="evidence" value="ECO:0007669"/>
    <property type="project" value="TreeGrafter"/>
</dbReference>
<sequence>MKVDRNKLKKCTTEVPADCRVLIDKLRSCSDDNLMKILEQTTSWTVGKCELYHWVDVLDRFDAILATSANTNGSEFLLVVNTDEKQMELTLAVLHFTSLLIEYSFSRHLYSSVEHLIMLLSSSNLDVILSVLNLLYVFSKRSNFLTRLTDKQRLPLLKRLSYLAESWGGKENGFGLAESCLNSPLSSFPSNATTLHYEFYADPKDVNESHTSRKQANNMYCIHVENVHQMSSSPAEIMESLIRMYPIPDSSKMLLYTHLRLAHSFANHGTRLKCVQARLHAISVLVYTNSVADNVSSILYAGFTEELVDLLQVKDNTLVDIKAAALRTLTSIVHLDCRDRTPRLGAIVDVTGVSQYHGFLPVLVRRCIDSMSATKKTKEDNPEFPHPFATALFSFLYHLSSYESGGEALVQSGMMGPLLSVVTNMGDQQEQTTFVTRAVRVIDLITNIDWQAFQAVNGLQVFIDRLEHEVAICRKDAPPACDTVPGSPNPPATEGAEMESEMEVDGIKDETSVAMETEEADKQKIEYKPGAQCLPQRAALFKSVLNFLKKAISDQAFGEQVRHMMDGTLPNSLKHIIGNVEYYGPALFLLAMEVVTVYVFQEPSLLSSLQDNRLTHVMLHALLVKDPPATREVLASLPNIFSALCLNTRGLDAFVNCNPFDRLFHVMLSPEYLLAMRRRRSSDPLGDTASNLGNAMDELMRHQPTLRSATMQAIQRLLGELHAMGSDPTTVCSRSSSSKSDGAGGGSGSGGEAGENGSQADESTAQDDAGSEDEVEEVEETASKPASSSMSVLSASGNKKHVPLLDYMQNVSKFIQAIVSNNTTDDHCREFQLHGGISSLLKLLLLPSLPLDFPASAACQAVTNLTHTVFLLLREPLAVHESLEHVQNILEQLDPLFLVTNHGEAGGEPTASALLHELTQQGGEATDQEASNPLIRGLVHIHAFVTLFLNLPRANQSEIRTIIVSEWGSPLGLKVLQGLNKLYRSLIWESTVLLALCTPGAIPDGSGFGEQDLSTLVTTDAMLSKPEEPTETGQAMETDSEAAKNQAKSKDLGKVSPALAARIKHIKPILTVASKLGRSLAELFGLLVKLAVGKPIRQRYSRHIPIIHTNVAPTRPARALARSLSTLLTDGLSWRAPPDVPSSKLRVTFLICTVGFTIPMLFDERKMPYHLMLQYFVGTGAHNALFDCFKWALSSQLDEGKDTSDSPANELPGSVDDFLDAWLMLIERLVNPRNILNSPHVIHERQSPVAPPDEAPPIVAPFSAVKFLIKTQKAALEALQHLWSSGRLSRLSSRICDSVILILCHLIRGEQIARDKLKEEREEEEKKAKTATSTSAPASSAPQDSDLGDFYLDGLPNLPGGEGTFTAARTSEVQGSSSQPSAITVRSTRQQQPDPTVVQQLMEMGFGRASVLEALRFSNGLEGATEWLLTHSSEEDQLIRAITMSLEGAEQADDDQPSEPQPSTEAAAAAAEASEEATGSVNPEPTSAEPQEQVEASHEPQVSDEEKKKQDEEEQRKKNDELELKMLSQDDEEPMSSSDIDAFAESIFDGSMHLVNQLPDTVYRVCDVIVVLMKRAGKDWADGVFVKLVLQIKEKCEKLGAKYTNGDPDVWVNDEETTGGLATQALLFALLFEEMKEACALIVGETALIATFVNLLEVCSKWMMKNKEQLGGVAAPKWVSPIELLIDLYERTCVLLWRRKEIRDKYQGHKREWKWFDDRSGRWCSYSASNHKSIDVAYKAGLPSVRFTAGRRKYTINFHQLIQFNEESGNRRPIMATYAKDTSKAESETTTQPVLADDSMETDGETGKAGAETTSATQATESPAVNYSNLWRLGAEEADRLVHAATSFVCLPVDADTLHSSMRLLLRLTRSGQDGGHSRALMFARLGGPAALLKLRHSHGYVGFASLATLLLRHVLEDDDTIRISMDRTIRGIAASGAGNASCGVSSGSMGSRELHYVLRALAPAACHHPDLFVEACCDNLRIVLPPTTCRNIDTEEAALTSPSGVQLLKPSVRLQSPQPCPPSDLPPVVTETMRLLLDALVAKKRYNITATDEPIAPITSEGSEQEKPSPQTENPPAPTSTESTAATPAKPSTSDVLTQSETTTKSTQSDELLVTNSAILRLLAELVRSYPYCSYLVTGHHYTADQDTLVQQDCSALSFILDHLLIPRPKDNTTSVSTGDTATKPKSQTPDTQSKDGSKDSWDQDCPALARVLLACLAASHPSQQSVGTASDPHAILVGEIKSALSRALHISESPQKHVRLRALLDIITTIIECTSKPTPQSRRPLGQSQSADQSNDQSSSHIPRLMIRRGLATDLAKIPHFIDLGSPDMSSTVNSTLRPLEVLTRWSTSAPYPAKGQSASGKKSTSDVQVATETTSEERSISQQQSDANEEVWMSATDARPMDDEDNMSDEYMDVIAADDVSQASDLQYLDASEDQPSMSQEDVFMAPVLGIVGEGEGRNESSEDAEQRADVEDREDHEDDTADDVSQDDDEDIADDTINGDDSSDDSDQDDDDQEDDDDLEDDGSEMDNQEMDDDDVDADSSYDDLNYDTFVYDLMQGDQPDNDLFIHLEDIFGGVPGGARLQQQLLSVNDVSARRIALPVVVHGDENRDNNEAGRTIPPPPGTVATCHPLLVRHANHAQVTDSAAAVTAPRPQSYAGAVGGNRGATDGWSHRFTRNGFGAANPTRTRNQAEPANQHTIHLHYTGNGHPRNPPMVLQRLLGPAVAQDILQLSNSLYNEGGGRAQVLVNTDEISHASDDIIDGMFLDNMFQLQSGVMASPAMVPDAVPSSLARWVEVSCVLDAQSLYDCMTLIKDKIVDHVTKIRDQELEERKEKRKRDLAEKQREEEQKKKEKAQEKKEEESKREKEQQEVGSSTEQETPSTDTPVTSAPPTTTTSSDHTPSTNTPNIATPSNTPVATRPDSPTVTSSAERAPAINALQQASSSLLAVSGQLEGLSFTLQQTRDSTPSDDVTTTAPSGEANVITSASTTQDDTTAPVAVLPVPVDAAMSREASPVGMDTTSPASNRSDVTMEMSEQVVYETDTEQDVASTTATTGGEENEPTVPAEGSTEETSNAETETAQQVMEGVDPSFLAALPADIRQEVIREQLSRNNQRSTTAASTSGQTSASGVSPEFLAALPPNIQEEVLEQERRERSRNVVSATMDDGMDPSTFIQTLPAELRQSVLSDMDESLVAVLSEELAAEAQSLRGDAEERQRRFLQERLLSHGVGLFRQGGTRVRHRSRGVPSGQMWGGVGSLSGGMRRRPNYPAGGRAAGGQPQAPVSRQILDHDSLSCLLLLLFVEEGHLNINNLHRVFRNLCYHNPTRDWLVATLVSILQRAGEVRPSPQGETSPMDVTPTQGSKLQKQFQKKGPAASQWPAEPSPVPGTARNTSWMSIRLEAALGSRASIFQVDKAVQPTKKSHKEGKDSSSGDSVSKNVFIHPQAAPVVCRHAVDALIVLSKIFPNYFVASQTASASSTQSQEQGKLAETDFWEILMKLDSHKKKLSTKHMHSTEEDTTSTSKSKEELFDLSRTWLGMLMRMLSHPVVKRSQQLTDRMLRLLAQISRNITQLSSSSANKTDEKKVADNSASVANSSETSAGRNAEAGAENQGNSEDKKEDNEESSSATATMSAHAGTSNTSTVGRSTFQSLTSTTSSSRSQGSISTVSEAPVTSKEEKRVDMEKELSVAVGVLTSHACSEEGLEDATSLLLQLSKATPGIRQMIVQLSFEGAQKLGTLLAAQIQVLLEEIIQYNKEHAEGQSGSGTPSRGVISNRFDSTLSVVLSAKDKFKKIGRELQLPSMQALTSKTSHQAFFLRILKVILQLQQAYKRGVLPLTQSRLPFRSWRRGTGVLSAVRNTVSQLEHDASAIMDIISPLSRRSNQQNRQNNAAAPSRGESQEPEQEPEKAETPRLSERLQLDELWDVLGACLKELSRSHDQHAVLVLQPAVEAFFLVHASETSQLRAQRQSQATEQETKESLLAHIHEQQPVSPGQPAGTSSESAASLSSQTSTIDTSLPLDTQKFLKFADTHRTVLNQILRQSTVPLSEGPFSVLADHTKVLDFDVKRRYFRQELERTEESASRRDDVAIRVRRDHLFEDSFRELHRRTPVELRSRLYVVFDGEDGQDAGGVLREWYLVISREIFNPMYALFRTSPGDHGTYAINPLSFINSNHLSYFKFVGRIVAKAIYDNKLLECYFTRSFYKHILGKSVKYTDMESEDYEFSQGLKYLLEHDISAMGTELFFCVEIEEFGKTETRDLKENGRDLPVTEQNKREYVHLVCQEKMTGAIKKQLGAFLEGFYEIIPKRLISIFDEQELELLISGLPNIDIDDLRQNTEYHKYQATSLQIQWFWRALRSFDQAERAKFLQFVTGTSKVPLLGFAALEGMTGVQKFQIHRDDRSTARLPCAHTCFNQLDLPAYETYDKLRERLLLAISECTEGFGLA</sequence>
<feature type="compositionally biased region" description="Low complexity" evidence="15">
    <location>
        <begin position="3589"/>
        <end position="3598"/>
    </location>
</feature>
<evidence type="ECO:0000256" key="2">
    <source>
        <dbReference type="ARBA" id="ARBA00004123"/>
    </source>
</evidence>
<evidence type="ECO:0000259" key="18">
    <source>
        <dbReference type="PROSITE" id="PS50918"/>
    </source>
</evidence>
<feature type="region of interest" description="Disordered" evidence="15">
    <location>
        <begin position="3344"/>
        <end position="3392"/>
    </location>
</feature>
<dbReference type="Gene3D" id="3.30.2160.10">
    <property type="entry name" value="Hect, E3 ligase catalytic domain"/>
    <property type="match status" value="1"/>
</dbReference>
<feature type="compositionally biased region" description="Basic and acidic residues" evidence="15">
    <location>
        <begin position="3906"/>
        <end position="3916"/>
    </location>
</feature>
<dbReference type="SUPFAM" id="SSF117839">
    <property type="entry name" value="WWE domain"/>
    <property type="match status" value="1"/>
</dbReference>
<feature type="region of interest" description="Disordered" evidence="15">
    <location>
        <begin position="2457"/>
        <end position="2546"/>
    </location>
</feature>
<feature type="compositionally biased region" description="Polar residues" evidence="15">
    <location>
        <begin position="3049"/>
        <end position="3059"/>
    </location>
</feature>
<gene>
    <name evidence="19" type="primary">Huwe1</name>
</gene>
<dbReference type="InterPro" id="IPR010309">
    <property type="entry name" value="E3_Ub_ligase_DUF908"/>
</dbReference>
<keyword evidence="6" id="KW-0597">Phosphoprotein</keyword>
<dbReference type="SUPFAM" id="SSF48371">
    <property type="entry name" value="ARM repeat"/>
    <property type="match status" value="1"/>
</dbReference>
<dbReference type="UniPathway" id="UPA00143"/>
<feature type="region of interest" description="Disordered" evidence="15">
    <location>
        <begin position="3110"/>
        <end position="3140"/>
    </location>
</feature>
<dbReference type="FunFam" id="3.30.2410.10:FF:000004">
    <property type="entry name" value="E3 ubiquitin-protein ligase HUWE1, variant"/>
    <property type="match status" value="1"/>
</dbReference>
<keyword evidence="11" id="KW-0234">DNA repair</keyword>
<evidence type="ECO:0000256" key="10">
    <source>
        <dbReference type="ARBA" id="ARBA00022816"/>
    </source>
</evidence>
<feature type="region of interest" description="Disordered" evidence="15">
    <location>
        <begin position="2277"/>
        <end position="2304"/>
    </location>
</feature>
<feature type="compositionally biased region" description="Polar residues" evidence="15">
    <location>
        <begin position="1479"/>
        <end position="1490"/>
    </location>
</feature>
<feature type="compositionally biased region" description="Basic and acidic residues" evidence="15">
    <location>
        <begin position="1316"/>
        <end position="1328"/>
    </location>
</feature>
<reference evidence="19" key="1">
    <citation type="submission" date="2020-04" db="EMBL/GenBank/DDBJ databases">
        <authorList>
            <person name="Neveu A P."/>
        </authorList>
    </citation>
    <scope>NUCLEOTIDE SEQUENCE</scope>
    <source>
        <tissue evidence="19">Whole embryo</tissue>
    </source>
</reference>
<dbReference type="Pfam" id="PF00632">
    <property type="entry name" value="HECT"/>
    <property type="match status" value="1"/>
</dbReference>
<feature type="region of interest" description="Disordered" evidence="15">
    <location>
        <begin position="3238"/>
        <end position="3262"/>
    </location>
</feature>
<feature type="region of interest" description="Disordered" evidence="15">
    <location>
        <begin position="3042"/>
        <end position="3083"/>
    </location>
</feature>
<feature type="compositionally biased region" description="Polar residues" evidence="15">
    <location>
        <begin position="3359"/>
        <end position="3369"/>
    </location>
</feature>
<dbReference type="GO" id="GO:0061630">
    <property type="term" value="F:ubiquitin protein ligase activity"/>
    <property type="evidence" value="ECO:0007669"/>
    <property type="project" value="UniProtKB-EC"/>
</dbReference>
<dbReference type="SUPFAM" id="SSF46934">
    <property type="entry name" value="UBA-like"/>
    <property type="match status" value="1"/>
</dbReference>
<dbReference type="PANTHER" id="PTHR11254:SF67">
    <property type="entry name" value="E3 UBIQUITIN-PROTEIN LIGASE HUWE1"/>
    <property type="match status" value="1"/>
</dbReference>
<dbReference type="FunFam" id="3.30.2160.10:FF:000001">
    <property type="entry name" value="E3 ubiquitin-protein ligase NEDD4-like"/>
    <property type="match status" value="1"/>
</dbReference>
<evidence type="ECO:0000256" key="5">
    <source>
        <dbReference type="ARBA" id="ARBA00022448"/>
    </source>
</evidence>
<feature type="compositionally biased region" description="Low complexity" evidence="15">
    <location>
        <begin position="3626"/>
        <end position="3640"/>
    </location>
</feature>
<feature type="compositionally biased region" description="Low complexity" evidence="15">
    <location>
        <begin position="3880"/>
        <end position="3897"/>
    </location>
</feature>
<keyword evidence="7" id="KW-0808">Transferase</keyword>
<dbReference type="Gene3D" id="3.90.1750.10">
    <property type="entry name" value="Hect, E3 ligase catalytic domains"/>
    <property type="match status" value="1"/>
</dbReference>
<feature type="region of interest" description="Disordered" evidence="15">
    <location>
        <begin position="2171"/>
        <end position="2203"/>
    </location>
</feature>
<dbReference type="Gene3D" id="1.10.8.10">
    <property type="entry name" value="DNA helicase RuvA subunit, C-terminal domain"/>
    <property type="match status" value="1"/>
</dbReference>
<dbReference type="InterPro" id="IPR000569">
    <property type="entry name" value="HECT_dom"/>
</dbReference>
<proteinExistence type="evidence at transcript level"/>
<feature type="region of interest" description="Disordered" evidence="15">
    <location>
        <begin position="1024"/>
        <end position="1048"/>
    </location>
</feature>
<feature type="compositionally biased region" description="Low complexity" evidence="15">
    <location>
        <begin position="3118"/>
        <end position="3134"/>
    </location>
</feature>
<keyword evidence="9 14" id="KW-0833">Ubl conjugation pathway</keyword>
<feature type="compositionally biased region" description="Acidic residues" evidence="15">
    <location>
        <begin position="2475"/>
        <end position="2546"/>
    </location>
</feature>
<feature type="region of interest" description="Disordered" evidence="15">
    <location>
        <begin position="3989"/>
        <end position="4014"/>
    </location>
</feature>
<feature type="compositionally biased region" description="Low complexity" evidence="15">
    <location>
        <begin position="3998"/>
        <end position="4014"/>
    </location>
</feature>
<evidence type="ECO:0000256" key="12">
    <source>
        <dbReference type="ARBA" id="ARBA00023242"/>
    </source>
</evidence>
<feature type="region of interest" description="Disordered" evidence="15">
    <location>
        <begin position="2662"/>
        <end position="2693"/>
    </location>
</feature>
<dbReference type="Pfam" id="PF06025">
    <property type="entry name" value="DUF913"/>
    <property type="match status" value="1"/>
</dbReference>
<dbReference type="Gene3D" id="3.30.720.50">
    <property type="match status" value="1"/>
</dbReference>
<feature type="domain" description="WWE" evidence="18">
    <location>
        <begin position="1699"/>
        <end position="1776"/>
    </location>
</feature>
<feature type="compositionally biased region" description="Low complexity" evidence="15">
    <location>
        <begin position="2080"/>
        <end position="2110"/>
    </location>
</feature>
<feature type="region of interest" description="Disordered" evidence="15">
    <location>
        <begin position="1448"/>
        <end position="1537"/>
    </location>
</feature>
<feature type="region of interest" description="Disordered" evidence="15">
    <location>
        <begin position="725"/>
        <end position="794"/>
    </location>
</feature>
<comment type="pathway">
    <text evidence="3">Protein modification; protein ubiquitination.</text>
</comment>
<feature type="compositionally biased region" description="Basic and acidic residues" evidence="15">
    <location>
        <begin position="1504"/>
        <end position="1524"/>
    </location>
</feature>
<dbReference type="PROSITE" id="PS50918">
    <property type="entry name" value="WWE"/>
    <property type="match status" value="1"/>
</dbReference>
<dbReference type="InterPro" id="IPR016024">
    <property type="entry name" value="ARM-type_fold"/>
</dbReference>
<feature type="compositionally biased region" description="Low complexity" evidence="15">
    <location>
        <begin position="2289"/>
        <end position="2302"/>
    </location>
</feature>
<feature type="compositionally biased region" description="Low complexity" evidence="15">
    <location>
        <begin position="1330"/>
        <end position="1341"/>
    </location>
</feature>
<dbReference type="PANTHER" id="PTHR11254">
    <property type="entry name" value="HECT DOMAIN UBIQUITIN-PROTEIN LIGASE"/>
    <property type="match status" value="1"/>
</dbReference>
<dbReference type="SMART" id="SM00165">
    <property type="entry name" value="UBA"/>
    <property type="match status" value="1"/>
</dbReference>
<dbReference type="InterPro" id="IPR050409">
    <property type="entry name" value="E3_ubiq-protein_ligase"/>
</dbReference>
<keyword evidence="5" id="KW-0813">Transport</keyword>
<feature type="compositionally biased region" description="Gly residues" evidence="15">
    <location>
        <begin position="742"/>
        <end position="754"/>
    </location>
</feature>
<feature type="compositionally biased region" description="Low complexity" evidence="15">
    <location>
        <begin position="3068"/>
        <end position="3083"/>
    </location>
</feature>
<evidence type="ECO:0000256" key="6">
    <source>
        <dbReference type="ARBA" id="ARBA00022553"/>
    </source>
</evidence>
<feature type="region of interest" description="Disordered" evidence="15">
    <location>
        <begin position="3878"/>
        <end position="3916"/>
    </location>
</feature>
<dbReference type="Pfam" id="PF22562">
    <property type="entry name" value="UBA_7"/>
    <property type="match status" value="1"/>
</dbReference>
<dbReference type="PROSITE" id="PS50237">
    <property type="entry name" value="HECT"/>
    <property type="match status" value="1"/>
</dbReference>
<name>A0A6F9DFJ6_9ASCI</name>
<dbReference type="FunFam" id="3.90.1750.10:FF:000003">
    <property type="entry name" value="E3 ubiquitin-protein ligase UPL1"/>
    <property type="match status" value="1"/>
</dbReference>
<evidence type="ECO:0000256" key="14">
    <source>
        <dbReference type="PROSITE-ProRule" id="PRU00104"/>
    </source>
</evidence>
<feature type="compositionally biased region" description="Polar residues" evidence="15">
    <location>
        <begin position="2910"/>
        <end position="2932"/>
    </location>
</feature>
<feature type="region of interest" description="Disordered" evidence="15">
    <location>
        <begin position="3417"/>
        <end position="3437"/>
    </location>
</feature>
<dbReference type="GO" id="GO:0000209">
    <property type="term" value="P:protein polyubiquitination"/>
    <property type="evidence" value="ECO:0007669"/>
    <property type="project" value="TreeGrafter"/>
</dbReference>
<feature type="region of interest" description="Disordered" evidence="15">
    <location>
        <begin position="3573"/>
        <end position="3682"/>
    </location>
</feature>
<evidence type="ECO:0000313" key="19">
    <source>
        <dbReference type="EMBL" id="CAB3254981.1"/>
    </source>
</evidence>
<organism evidence="19">
    <name type="scientific">Phallusia mammillata</name>
    <dbReference type="NCBI Taxonomy" id="59560"/>
    <lineage>
        <taxon>Eukaryota</taxon>
        <taxon>Metazoa</taxon>
        <taxon>Chordata</taxon>
        <taxon>Tunicata</taxon>
        <taxon>Ascidiacea</taxon>
        <taxon>Phlebobranchia</taxon>
        <taxon>Ascidiidae</taxon>
        <taxon>Phallusia</taxon>
    </lineage>
</organism>
<feature type="domain" description="HECT" evidence="17">
    <location>
        <begin position="4110"/>
        <end position="4446"/>
    </location>
</feature>
<evidence type="ECO:0000256" key="1">
    <source>
        <dbReference type="ARBA" id="ARBA00000885"/>
    </source>
</evidence>
<keyword evidence="12" id="KW-0539">Nucleus</keyword>
<dbReference type="GO" id="GO:0061025">
    <property type="term" value="P:membrane fusion"/>
    <property type="evidence" value="ECO:0007669"/>
    <property type="project" value="TreeGrafter"/>
</dbReference>
<evidence type="ECO:0000259" key="16">
    <source>
        <dbReference type="PROSITE" id="PS50030"/>
    </source>
</evidence>
<dbReference type="Gene3D" id="3.30.2410.10">
    <property type="entry name" value="Hect, E3 ligase catalytic domain"/>
    <property type="match status" value="1"/>
</dbReference>
<feature type="region of interest" description="Disordered" evidence="15">
    <location>
        <begin position="2831"/>
        <end position="2936"/>
    </location>
</feature>
<evidence type="ECO:0000256" key="4">
    <source>
        <dbReference type="ARBA" id="ARBA00012485"/>
    </source>
</evidence>
<dbReference type="SUPFAM" id="SSF56204">
    <property type="entry name" value="Hect, E3 ligase catalytic domain"/>
    <property type="match status" value="1"/>
</dbReference>
<evidence type="ECO:0000256" key="7">
    <source>
        <dbReference type="ARBA" id="ARBA00022679"/>
    </source>
</evidence>
<feature type="region of interest" description="Disordered" evidence="15">
    <location>
        <begin position="2053"/>
        <end position="2110"/>
    </location>
</feature>
<evidence type="ECO:0000256" key="15">
    <source>
        <dbReference type="SAM" id="MobiDB-lite"/>
    </source>
</evidence>
<dbReference type="GO" id="GO:0006281">
    <property type="term" value="P:DNA repair"/>
    <property type="evidence" value="ECO:0007669"/>
    <property type="project" value="UniProtKB-KW"/>
</dbReference>
<feature type="region of interest" description="Disordered" evidence="15">
    <location>
        <begin position="2962"/>
        <end position="2998"/>
    </location>
</feature>
<evidence type="ECO:0000256" key="8">
    <source>
        <dbReference type="ARBA" id="ARBA00022763"/>
    </source>
</evidence>
<feature type="compositionally biased region" description="Polar residues" evidence="15">
    <location>
        <begin position="2359"/>
        <end position="2376"/>
    </location>
</feature>
<feature type="active site" description="Glycyl thioester intermediate" evidence="14">
    <location>
        <position position="4413"/>
    </location>
</feature>
<feature type="compositionally biased region" description="Acidic residues" evidence="15">
    <location>
        <begin position="769"/>
        <end position="780"/>
    </location>
</feature>
<dbReference type="EMBL" id="LR785896">
    <property type="protein sequence ID" value="CAB3254981.1"/>
    <property type="molecule type" value="mRNA"/>
</dbReference>
<dbReference type="SMART" id="SM00678">
    <property type="entry name" value="WWE"/>
    <property type="match status" value="1"/>
</dbReference>
<dbReference type="EC" id="2.3.2.26" evidence="4"/>
<comment type="similarity">
    <text evidence="13">Belongs to the UPL family. TOM1/PTR1 subfamily.</text>
</comment>
<feature type="compositionally biased region" description="Low complexity" evidence="15">
    <location>
        <begin position="3648"/>
        <end position="3670"/>
    </location>
</feature>
<feature type="region of interest" description="Disordered" evidence="15">
    <location>
        <begin position="1780"/>
        <end position="1819"/>
    </location>
</feature>